<feature type="compositionally biased region" description="Basic and acidic residues" evidence="1">
    <location>
        <begin position="222"/>
        <end position="234"/>
    </location>
</feature>
<proteinExistence type="predicted"/>
<dbReference type="RefSeq" id="WP_248651109.1">
    <property type="nucleotide sequence ID" value="NZ_CP096659.1"/>
</dbReference>
<feature type="region of interest" description="Disordered" evidence="1">
    <location>
        <begin position="1"/>
        <end position="100"/>
    </location>
</feature>
<protein>
    <recommendedName>
        <fullName evidence="2">DUF8135 domain-containing protein</fullName>
    </recommendedName>
</protein>
<dbReference type="AlphaFoldDB" id="A0A8U0HWL1"/>
<dbReference type="Proteomes" id="UP000830729">
    <property type="component" value="Chromosome"/>
</dbReference>
<evidence type="ECO:0000313" key="4">
    <source>
        <dbReference type="Proteomes" id="UP000830729"/>
    </source>
</evidence>
<sequence length="234" mass="24681">MSDDRDGRDGDRNGRPKDDRERGDRPAAGPEDGADADRRDRDEPLGDLAAEVRGRTGERATRVPDDERADRADRSEREGPLADVAAAVDERRNRSRDDADAFESVEVGDLDGERLWEQLAADEDGTTVAVPSEQAADAGASTDRDVRTIPKATCHGCPHVGDPPELTCTRDGTEILAMPDTDHFRVAGCPMVVDGEEDIGSIAVGGGDAPDGDGTAGGGDAPDDRDGEPHAADS</sequence>
<dbReference type="KEGG" id="halx:M0R89_03115"/>
<organism evidence="3 4">
    <name type="scientific">Halorussus limi</name>
    <dbReference type="NCBI Taxonomy" id="2938695"/>
    <lineage>
        <taxon>Archaea</taxon>
        <taxon>Methanobacteriati</taxon>
        <taxon>Methanobacteriota</taxon>
        <taxon>Stenosarchaea group</taxon>
        <taxon>Halobacteria</taxon>
        <taxon>Halobacteriales</taxon>
        <taxon>Haladaptataceae</taxon>
        <taxon>Halorussus</taxon>
    </lineage>
</organism>
<feature type="compositionally biased region" description="Basic and acidic residues" evidence="1">
    <location>
        <begin position="88"/>
        <end position="99"/>
    </location>
</feature>
<feature type="domain" description="DUF8135" evidence="2">
    <location>
        <begin position="148"/>
        <end position="194"/>
    </location>
</feature>
<evidence type="ECO:0000256" key="1">
    <source>
        <dbReference type="SAM" id="MobiDB-lite"/>
    </source>
</evidence>
<dbReference type="Pfam" id="PF26456">
    <property type="entry name" value="DUF8135"/>
    <property type="match status" value="1"/>
</dbReference>
<feature type="compositionally biased region" description="Basic and acidic residues" evidence="1">
    <location>
        <begin position="35"/>
        <end position="80"/>
    </location>
</feature>
<dbReference type="EMBL" id="CP096659">
    <property type="protein sequence ID" value="UPV75066.1"/>
    <property type="molecule type" value="Genomic_DNA"/>
</dbReference>
<feature type="region of interest" description="Disordered" evidence="1">
    <location>
        <begin position="124"/>
        <end position="144"/>
    </location>
</feature>
<name>A0A8U0HWL1_9EURY</name>
<keyword evidence="4" id="KW-1185">Reference proteome</keyword>
<feature type="compositionally biased region" description="Basic and acidic residues" evidence="1">
    <location>
        <begin position="1"/>
        <end position="25"/>
    </location>
</feature>
<accession>A0A8U0HWL1</accession>
<feature type="compositionally biased region" description="Gly residues" evidence="1">
    <location>
        <begin position="203"/>
        <end position="220"/>
    </location>
</feature>
<feature type="region of interest" description="Disordered" evidence="1">
    <location>
        <begin position="197"/>
        <end position="234"/>
    </location>
</feature>
<reference evidence="3 4" key="1">
    <citation type="submission" date="2022-04" db="EMBL/GenBank/DDBJ databases">
        <title>Diverse halophilic archaea isolated from saline environments.</title>
        <authorList>
            <person name="Cui H.-L."/>
        </authorList>
    </citation>
    <scope>NUCLEOTIDE SEQUENCE [LARGE SCALE GENOMIC DNA]</scope>
    <source>
        <strain evidence="3 4">XZYJT49</strain>
    </source>
</reference>
<evidence type="ECO:0000313" key="3">
    <source>
        <dbReference type="EMBL" id="UPV75066.1"/>
    </source>
</evidence>
<dbReference type="InterPro" id="IPR058448">
    <property type="entry name" value="DUF8135"/>
</dbReference>
<evidence type="ECO:0000259" key="2">
    <source>
        <dbReference type="Pfam" id="PF26456"/>
    </source>
</evidence>
<dbReference type="GeneID" id="72184156"/>
<gene>
    <name evidence="3" type="ORF">M0R89_03115</name>
</gene>